<organism evidence="2 3">
    <name type="scientific">Lysobacter spongiicola DSM 21749</name>
    <dbReference type="NCBI Taxonomy" id="1122188"/>
    <lineage>
        <taxon>Bacteria</taxon>
        <taxon>Pseudomonadati</taxon>
        <taxon>Pseudomonadota</taxon>
        <taxon>Gammaproteobacteria</taxon>
        <taxon>Lysobacterales</taxon>
        <taxon>Lysobacteraceae</taxon>
        <taxon>Novilysobacter</taxon>
    </lineage>
</organism>
<proteinExistence type="predicted"/>
<evidence type="ECO:0000313" key="3">
    <source>
        <dbReference type="Proteomes" id="UP000190061"/>
    </source>
</evidence>
<feature type="transmembrane region" description="Helical" evidence="1">
    <location>
        <begin position="63"/>
        <end position="83"/>
    </location>
</feature>
<feature type="transmembrane region" description="Helical" evidence="1">
    <location>
        <begin position="148"/>
        <end position="166"/>
    </location>
</feature>
<keyword evidence="1" id="KW-0812">Transmembrane</keyword>
<sequence>MNFDDLLKDAWQGQAQAPVQQDLTRRVRRRQLRLRLLRTLEVALTVIAVLVFGQALLSGRVDPAHWLLMPFFLAFLPMAWIFVLRSPRRHAADATGSASTYARVRLAQLRTGLRDLWLARTTAWVLLAYALVVNVGVWLLAGAAWREAGLALLVMAVASLGVTLWLSRTLRQRWLREYRSVRRLTGG</sequence>
<dbReference type="AlphaFoldDB" id="A0A1T4NBU8"/>
<evidence type="ECO:0000313" key="2">
    <source>
        <dbReference type="EMBL" id="SJZ76731.1"/>
    </source>
</evidence>
<keyword evidence="1" id="KW-1133">Transmembrane helix</keyword>
<feature type="transmembrane region" description="Helical" evidence="1">
    <location>
        <begin position="36"/>
        <end position="57"/>
    </location>
</feature>
<reference evidence="2 3" key="1">
    <citation type="submission" date="2017-02" db="EMBL/GenBank/DDBJ databases">
        <authorList>
            <person name="Peterson S.W."/>
        </authorList>
    </citation>
    <scope>NUCLEOTIDE SEQUENCE [LARGE SCALE GENOMIC DNA]</scope>
    <source>
        <strain evidence="2 3">DSM 21749</strain>
    </source>
</reference>
<gene>
    <name evidence="2" type="ORF">SAMN02745674_00826</name>
</gene>
<accession>A0A1T4NBU8</accession>
<dbReference type="STRING" id="1122188.SAMN02745674_00826"/>
<feature type="transmembrane region" description="Helical" evidence="1">
    <location>
        <begin position="123"/>
        <end position="142"/>
    </location>
</feature>
<protein>
    <submittedName>
        <fullName evidence="2">Uncharacterized protein</fullName>
    </submittedName>
</protein>
<dbReference type="RefSeq" id="WP_078757382.1">
    <property type="nucleotide sequence ID" value="NZ_FUXP01000001.1"/>
</dbReference>
<dbReference type="EMBL" id="FUXP01000001">
    <property type="protein sequence ID" value="SJZ76731.1"/>
    <property type="molecule type" value="Genomic_DNA"/>
</dbReference>
<dbReference type="Proteomes" id="UP000190061">
    <property type="component" value="Unassembled WGS sequence"/>
</dbReference>
<dbReference type="OrthoDB" id="6024832at2"/>
<evidence type="ECO:0000256" key="1">
    <source>
        <dbReference type="SAM" id="Phobius"/>
    </source>
</evidence>
<keyword evidence="1" id="KW-0472">Membrane</keyword>
<keyword evidence="3" id="KW-1185">Reference proteome</keyword>
<name>A0A1T4NBU8_9GAMM</name>